<feature type="region of interest" description="Disordered" evidence="1">
    <location>
        <begin position="29"/>
        <end position="54"/>
    </location>
</feature>
<protein>
    <submittedName>
        <fullName evidence="2">Uncharacterized protein</fullName>
    </submittedName>
</protein>
<accession>A0AAE0Y138</accession>
<reference evidence="2" key="1">
    <citation type="journal article" date="2023" name="G3 (Bethesda)">
        <title>A reference genome for the long-term kleptoplast-retaining sea slug Elysia crispata morphotype clarki.</title>
        <authorList>
            <person name="Eastman K.E."/>
            <person name="Pendleton A.L."/>
            <person name="Shaikh M.A."/>
            <person name="Suttiyut T."/>
            <person name="Ogas R."/>
            <person name="Tomko P."/>
            <person name="Gavelis G."/>
            <person name="Widhalm J.R."/>
            <person name="Wisecaver J.H."/>
        </authorList>
    </citation>
    <scope>NUCLEOTIDE SEQUENCE</scope>
    <source>
        <strain evidence="2">ECLA1</strain>
    </source>
</reference>
<dbReference type="EMBL" id="JAWDGP010007172">
    <property type="protein sequence ID" value="KAK3728793.1"/>
    <property type="molecule type" value="Genomic_DNA"/>
</dbReference>
<evidence type="ECO:0000313" key="2">
    <source>
        <dbReference type="EMBL" id="KAK3728793.1"/>
    </source>
</evidence>
<comment type="caution">
    <text evidence="2">The sequence shown here is derived from an EMBL/GenBank/DDBJ whole genome shotgun (WGS) entry which is preliminary data.</text>
</comment>
<dbReference type="AlphaFoldDB" id="A0AAE0Y138"/>
<name>A0AAE0Y138_9GAST</name>
<sequence length="111" mass="11817">MTKTLSSLAPLSHHNTIALTITLTMTTTLPSSAPLSHHNNTISSHAPPPSPLLQHHLPKLIKKTPSLSLHTTFLKASSAPHCTAAACTPVVRSPPARARHAVKQTDRQTGM</sequence>
<dbReference type="Proteomes" id="UP001283361">
    <property type="component" value="Unassembled WGS sequence"/>
</dbReference>
<gene>
    <name evidence="2" type="ORF">RRG08_013516</name>
</gene>
<evidence type="ECO:0000313" key="3">
    <source>
        <dbReference type="Proteomes" id="UP001283361"/>
    </source>
</evidence>
<proteinExistence type="predicted"/>
<evidence type="ECO:0000256" key="1">
    <source>
        <dbReference type="SAM" id="MobiDB-lite"/>
    </source>
</evidence>
<keyword evidence="3" id="KW-1185">Reference proteome</keyword>
<organism evidence="2 3">
    <name type="scientific">Elysia crispata</name>
    <name type="common">lettuce slug</name>
    <dbReference type="NCBI Taxonomy" id="231223"/>
    <lineage>
        <taxon>Eukaryota</taxon>
        <taxon>Metazoa</taxon>
        <taxon>Spiralia</taxon>
        <taxon>Lophotrochozoa</taxon>
        <taxon>Mollusca</taxon>
        <taxon>Gastropoda</taxon>
        <taxon>Heterobranchia</taxon>
        <taxon>Euthyneura</taxon>
        <taxon>Panpulmonata</taxon>
        <taxon>Sacoglossa</taxon>
        <taxon>Placobranchoidea</taxon>
        <taxon>Plakobranchidae</taxon>
        <taxon>Elysia</taxon>
    </lineage>
</organism>